<evidence type="ECO:0000313" key="3">
    <source>
        <dbReference type="EMBL" id="SVA02305.1"/>
    </source>
</evidence>
<dbReference type="AlphaFoldDB" id="A0A381SE09"/>
<dbReference type="InterPro" id="IPR027417">
    <property type="entry name" value="P-loop_NTPase"/>
</dbReference>
<dbReference type="GO" id="GO:0005524">
    <property type="term" value="F:ATP binding"/>
    <property type="evidence" value="ECO:0007669"/>
    <property type="project" value="UniProtKB-KW"/>
</dbReference>
<proteinExistence type="predicted"/>
<dbReference type="GO" id="GO:0016887">
    <property type="term" value="F:ATP hydrolysis activity"/>
    <property type="evidence" value="ECO:0007669"/>
    <property type="project" value="InterPro"/>
</dbReference>
<accession>A0A381SE09</accession>
<reference evidence="3" key="1">
    <citation type="submission" date="2018-05" db="EMBL/GenBank/DDBJ databases">
        <authorList>
            <person name="Lanie J.A."/>
            <person name="Ng W.-L."/>
            <person name="Kazmierczak K.M."/>
            <person name="Andrzejewski T.M."/>
            <person name="Davidsen T.M."/>
            <person name="Wayne K.J."/>
            <person name="Tettelin H."/>
            <person name="Glass J.I."/>
            <person name="Rusch D."/>
            <person name="Podicherti R."/>
            <person name="Tsui H.-C.T."/>
            <person name="Winkler M.E."/>
        </authorList>
    </citation>
    <scope>NUCLEOTIDE SEQUENCE</scope>
</reference>
<dbReference type="NCBIfam" id="NF040713">
    <property type="entry name" value="ZapE"/>
    <property type="match status" value="1"/>
</dbReference>
<dbReference type="Pfam" id="PF03969">
    <property type="entry name" value="AFG1_ATPase"/>
    <property type="match status" value="1"/>
</dbReference>
<dbReference type="SUPFAM" id="SSF52540">
    <property type="entry name" value="P-loop containing nucleoside triphosphate hydrolases"/>
    <property type="match status" value="1"/>
</dbReference>
<dbReference type="GO" id="GO:0005737">
    <property type="term" value="C:cytoplasm"/>
    <property type="evidence" value="ECO:0007669"/>
    <property type="project" value="TreeGrafter"/>
</dbReference>
<dbReference type="Gene3D" id="3.40.50.300">
    <property type="entry name" value="P-loop containing nucleotide triphosphate hydrolases"/>
    <property type="match status" value="2"/>
</dbReference>
<dbReference type="PANTHER" id="PTHR12169:SF6">
    <property type="entry name" value="AFG1-LIKE ATPASE"/>
    <property type="match status" value="1"/>
</dbReference>
<keyword evidence="2" id="KW-0067">ATP-binding</keyword>
<dbReference type="InterPro" id="IPR005654">
    <property type="entry name" value="ATPase_AFG1-like"/>
</dbReference>
<sequence length="361" mass="41864">MKTIIKTYKEYLDKGLIEEDSFQKDVVELLAPVIPLKKNLINRIREINSPKSTALFGVYMWGDAGSGKTMLMDMCFQTSTINLKKRIHFQEFMVDVHQRLHKCRNEKGINDPLNFIAKEISDEVKFLCFDEFQVNDIADASILTKLFELMFEGGTFIFSTSNFAPTALYKDGLHRERFLPFIELIETSCMNINLTTKKDYRKNRLQDLKTYFSILGNETEVSINEIFYNLTGGAKLSDRKLLIKGRDLIVKNHAMGCARFNYEDLCCQPLGPEDFLTIAREFDIIFIENIPKIGSEKRNEIKRFISLIDALYDSNRRVVISADGEPEEIYKKGDSAFEFKRCASRLHEMRSNEYIDSSRIY</sequence>
<evidence type="ECO:0008006" key="4">
    <source>
        <dbReference type="Google" id="ProtNLM"/>
    </source>
</evidence>
<keyword evidence="1" id="KW-0547">Nucleotide-binding</keyword>
<evidence type="ECO:0000256" key="1">
    <source>
        <dbReference type="ARBA" id="ARBA00022741"/>
    </source>
</evidence>
<protein>
    <recommendedName>
        <fullName evidence="4">Cell division protein ZapE</fullName>
    </recommendedName>
</protein>
<organism evidence="3">
    <name type="scientific">marine metagenome</name>
    <dbReference type="NCBI Taxonomy" id="408172"/>
    <lineage>
        <taxon>unclassified sequences</taxon>
        <taxon>metagenomes</taxon>
        <taxon>ecological metagenomes</taxon>
    </lineage>
</organism>
<name>A0A381SE09_9ZZZZ</name>
<dbReference type="PANTHER" id="PTHR12169">
    <property type="entry name" value="ATPASE N2B"/>
    <property type="match status" value="1"/>
</dbReference>
<gene>
    <name evidence="3" type="ORF">METZ01_LOCUS55159</name>
</gene>
<evidence type="ECO:0000256" key="2">
    <source>
        <dbReference type="ARBA" id="ARBA00022840"/>
    </source>
</evidence>
<dbReference type="EMBL" id="UINC01002991">
    <property type="protein sequence ID" value="SVA02305.1"/>
    <property type="molecule type" value="Genomic_DNA"/>
</dbReference>